<organism evidence="1 2">
    <name type="scientific">Zooshikella ganghwensis</name>
    <dbReference type="NCBI Taxonomy" id="202772"/>
    <lineage>
        <taxon>Bacteria</taxon>
        <taxon>Pseudomonadati</taxon>
        <taxon>Pseudomonadota</taxon>
        <taxon>Gammaproteobacteria</taxon>
        <taxon>Oceanospirillales</taxon>
        <taxon>Zooshikellaceae</taxon>
        <taxon>Zooshikella</taxon>
    </lineage>
</organism>
<evidence type="ECO:0000313" key="2">
    <source>
        <dbReference type="Proteomes" id="UP000257039"/>
    </source>
</evidence>
<protein>
    <recommendedName>
        <fullName evidence="3">DNA-binding protein</fullName>
    </recommendedName>
</protein>
<sequence>MRLMRLSTYAKQRYPLGDGPTLRTLRNRCESGLIPGATKEGGLWFINIDVHEKASSSLVSKVLSESKYYGRPS</sequence>
<evidence type="ECO:0000313" key="1">
    <source>
        <dbReference type="EMBL" id="RDH44652.1"/>
    </source>
</evidence>
<gene>
    <name evidence="1" type="ORF">B9G39_15085</name>
</gene>
<name>A0A4P9VRA6_9GAMM</name>
<accession>A0A4P9VRA6</accession>
<evidence type="ECO:0008006" key="3">
    <source>
        <dbReference type="Google" id="ProtNLM"/>
    </source>
</evidence>
<comment type="caution">
    <text evidence="1">The sequence shown here is derived from an EMBL/GenBank/DDBJ whole genome shotgun (WGS) entry which is preliminary data.</text>
</comment>
<dbReference type="AlphaFoldDB" id="A0A4P9VRA6"/>
<dbReference type="RefSeq" id="WP_027709722.1">
    <property type="nucleotide sequence ID" value="NZ_NDXW01000001.1"/>
</dbReference>
<dbReference type="EMBL" id="NDXW01000001">
    <property type="protein sequence ID" value="RDH44652.1"/>
    <property type="molecule type" value="Genomic_DNA"/>
</dbReference>
<proteinExistence type="predicted"/>
<keyword evidence="2" id="KW-1185">Reference proteome</keyword>
<dbReference type="Proteomes" id="UP000257039">
    <property type="component" value="Unassembled WGS sequence"/>
</dbReference>
<reference evidence="1 2" key="1">
    <citation type="submission" date="2017-04" db="EMBL/GenBank/DDBJ databases">
        <title>Draft genome sequence of Zooshikella ganghwensis VG4 isolated from Red Sea sediments.</title>
        <authorList>
            <person name="Rehman Z."/>
            <person name="Alam I."/>
            <person name="Kamau A."/>
            <person name="Bajic V."/>
            <person name="Leiknes T."/>
        </authorList>
    </citation>
    <scope>NUCLEOTIDE SEQUENCE [LARGE SCALE GENOMIC DNA]</scope>
    <source>
        <strain evidence="1 2">VG4</strain>
    </source>
</reference>